<name>A0ABZ2LPC8_9BACT</name>
<evidence type="ECO:0000313" key="5">
    <source>
        <dbReference type="Proteomes" id="UP001370348"/>
    </source>
</evidence>
<feature type="transmembrane region" description="Helical" evidence="1">
    <location>
        <begin position="304"/>
        <end position="324"/>
    </location>
</feature>
<dbReference type="InterPro" id="IPR025105">
    <property type="entry name" value="DUF4010"/>
</dbReference>
<evidence type="ECO:0000256" key="1">
    <source>
        <dbReference type="SAM" id="Phobius"/>
    </source>
</evidence>
<organism evidence="4 5">
    <name type="scientific">Pendulispora albinea</name>
    <dbReference type="NCBI Taxonomy" id="2741071"/>
    <lineage>
        <taxon>Bacteria</taxon>
        <taxon>Pseudomonadati</taxon>
        <taxon>Myxococcota</taxon>
        <taxon>Myxococcia</taxon>
        <taxon>Myxococcales</taxon>
        <taxon>Sorangiineae</taxon>
        <taxon>Pendulisporaceae</taxon>
        <taxon>Pendulispora</taxon>
    </lineage>
</organism>
<feature type="transmembrane region" description="Helical" evidence="1">
    <location>
        <begin position="235"/>
        <end position="258"/>
    </location>
</feature>
<feature type="transmembrane region" description="Helical" evidence="1">
    <location>
        <begin position="176"/>
        <end position="197"/>
    </location>
</feature>
<feature type="transmembrane region" description="Helical" evidence="1">
    <location>
        <begin position="6"/>
        <end position="25"/>
    </location>
</feature>
<feature type="transmembrane region" description="Helical" evidence="1">
    <location>
        <begin position="37"/>
        <end position="57"/>
    </location>
</feature>
<keyword evidence="1" id="KW-0472">Membrane</keyword>
<evidence type="ECO:0000313" key="4">
    <source>
        <dbReference type="EMBL" id="WXB12605.1"/>
    </source>
</evidence>
<feature type="transmembrane region" description="Helical" evidence="1">
    <location>
        <begin position="203"/>
        <end position="223"/>
    </location>
</feature>
<reference evidence="4 5" key="1">
    <citation type="submission" date="2021-12" db="EMBL/GenBank/DDBJ databases">
        <title>Discovery of the Pendulisporaceae a myxobacterial family with distinct sporulation behavior and unique specialized metabolism.</title>
        <authorList>
            <person name="Garcia R."/>
            <person name="Popoff A."/>
            <person name="Bader C.D."/>
            <person name="Loehr J."/>
            <person name="Walesch S."/>
            <person name="Walt C."/>
            <person name="Boldt J."/>
            <person name="Bunk B."/>
            <person name="Haeckl F.J.F.P.J."/>
            <person name="Gunesch A.P."/>
            <person name="Birkelbach J."/>
            <person name="Nuebel U."/>
            <person name="Pietschmann T."/>
            <person name="Bach T."/>
            <person name="Mueller R."/>
        </authorList>
    </citation>
    <scope>NUCLEOTIDE SEQUENCE [LARGE SCALE GENOMIC DNA]</scope>
    <source>
        <strain evidence="4 5">MSr11954</strain>
    </source>
</reference>
<sequence length="413" mass="42530">MDSGPELIGLVRTVVGTAGGLAIGLEREWSRRSRGAAAAFGVRTCALFGLAASSASWLWIQGILLPSAVLLVTVAAILVAHSLPRRRAGATSQAAAAAVLCSGVLAGAGYLVFAGALVALTCFLLVERSRLHAFIAKIEVAELHTAARFAVMAIVIWPILPKGPFGPLGGFRPRDVWGMTLLLSGTSFAAYIARRFVGERHGAIVLGGLAGLVSSTAVTVLGAKSSRDDPSEGTGLALAACSAGTTRLLRVLVLAAVLSPPLALRLAMILAVPFAAGAILVGVLTWRSKPPARDVMTPKNPLQFGVALPLALIFQLALFAVHLVETHWGSLGLAISGAIVGLVDVEAVVFAMTRTGIHEGVHVAARAIAFGVVGDALVKIVLALVMGRGSFRWLAPVLLLVLAGATLLAAFLL</sequence>
<keyword evidence="1" id="KW-0812">Transmembrane</keyword>
<feature type="transmembrane region" description="Helical" evidence="1">
    <location>
        <begin position="264"/>
        <end position="284"/>
    </location>
</feature>
<feature type="domain" description="DUF4010" evidence="3">
    <location>
        <begin position="182"/>
        <end position="387"/>
    </location>
</feature>
<proteinExistence type="predicted"/>
<dbReference type="PANTHER" id="PTHR39084">
    <property type="entry name" value="MEMBRANE PROTEIN-RELATED"/>
    <property type="match status" value="1"/>
</dbReference>
<feature type="transmembrane region" description="Helical" evidence="1">
    <location>
        <begin position="95"/>
        <end position="126"/>
    </location>
</feature>
<dbReference type="RefSeq" id="WP_394822226.1">
    <property type="nucleotide sequence ID" value="NZ_CP089984.1"/>
</dbReference>
<feature type="domain" description="MgtC/SapB/SrpB/YhiD N-terminal" evidence="2">
    <location>
        <begin position="17"/>
        <end position="133"/>
    </location>
</feature>
<dbReference type="PANTHER" id="PTHR39084:SF1">
    <property type="entry name" value="DUF4010 DOMAIN-CONTAINING PROTEIN"/>
    <property type="match status" value="1"/>
</dbReference>
<evidence type="ECO:0000259" key="3">
    <source>
        <dbReference type="Pfam" id="PF13194"/>
    </source>
</evidence>
<dbReference type="InterPro" id="IPR049177">
    <property type="entry name" value="MgtC_SapB_SrpB_YhiD_N"/>
</dbReference>
<keyword evidence="1" id="KW-1133">Transmembrane helix</keyword>
<dbReference type="Pfam" id="PF13194">
    <property type="entry name" value="DUF4010"/>
    <property type="match status" value="1"/>
</dbReference>
<accession>A0ABZ2LPC8</accession>
<evidence type="ECO:0000259" key="2">
    <source>
        <dbReference type="Pfam" id="PF02308"/>
    </source>
</evidence>
<keyword evidence="5" id="KW-1185">Reference proteome</keyword>
<feature type="transmembrane region" description="Helical" evidence="1">
    <location>
        <begin position="330"/>
        <end position="351"/>
    </location>
</feature>
<protein>
    <submittedName>
        <fullName evidence="4">MgtC/SapB family protein</fullName>
    </submittedName>
</protein>
<dbReference type="Pfam" id="PF02308">
    <property type="entry name" value="MgtC"/>
    <property type="match status" value="1"/>
</dbReference>
<feature type="transmembrane region" description="Helical" evidence="1">
    <location>
        <begin position="363"/>
        <end position="387"/>
    </location>
</feature>
<gene>
    <name evidence="4" type="ORF">LZC94_32745</name>
</gene>
<feature type="transmembrane region" description="Helical" evidence="1">
    <location>
        <begin position="146"/>
        <end position="164"/>
    </location>
</feature>
<dbReference type="Proteomes" id="UP001370348">
    <property type="component" value="Chromosome"/>
</dbReference>
<dbReference type="EMBL" id="CP089984">
    <property type="protein sequence ID" value="WXB12605.1"/>
    <property type="molecule type" value="Genomic_DNA"/>
</dbReference>
<feature type="transmembrane region" description="Helical" evidence="1">
    <location>
        <begin position="393"/>
        <end position="412"/>
    </location>
</feature>
<feature type="transmembrane region" description="Helical" evidence="1">
    <location>
        <begin position="63"/>
        <end position="83"/>
    </location>
</feature>